<feature type="transmembrane region" description="Helical" evidence="12">
    <location>
        <begin position="308"/>
        <end position="327"/>
    </location>
</feature>
<evidence type="ECO:0000256" key="8">
    <source>
        <dbReference type="ARBA" id="ARBA00022989"/>
    </source>
</evidence>
<dbReference type="PROSITE" id="PS00211">
    <property type="entry name" value="ABC_TRANSPORTER_1"/>
    <property type="match status" value="1"/>
</dbReference>
<reference evidence="14 15" key="1">
    <citation type="submission" date="2019-07" db="EMBL/GenBank/DDBJ databases">
        <title>Whole genome shotgun sequence of Actinotalea fermentans NBRC 105374.</title>
        <authorList>
            <person name="Hosoyama A."/>
            <person name="Uohara A."/>
            <person name="Ohji S."/>
            <person name="Ichikawa N."/>
        </authorList>
    </citation>
    <scope>NUCLEOTIDE SEQUENCE [LARGE SCALE GENOMIC DNA]</scope>
    <source>
        <strain evidence="14 15">NBRC 105374</strain>
    </source>
</reference>
<evidence type="ECO:0000256" key="5">
    <source>
        <dbReference type="ARBA" id="ARBA00022692"/>
    </source>
</evidence>
<dbReference type="Gene3D" id="3.40.50.300">
    <property type="entry name" value="P-loop containing nucleotide triphosphate hydrolases"/>
    <property type="match status" value="1"/>
</dbReference>
<keyword evidence="2" id="KW-0813">Transport</keyword>
<dbReference type="InterPro" id="IPR017871">
    <property type="entry name" value="ABC_transporter-like_CS"/>
</dbReference>
<evidence type="ECO:0000256" key="11">
    <source>
        <dbReference type="SAM" id="MobiDB-lite"/>
    </source>
</evidence>
<organism evidence="14 15">
    <name type="scientific">Actinotalea fermentans</name>
    <dbReference type="NCBI Taxonomy" id="43671"/>
    <lineage>
        <taxon>Bacteria</taxon>
        <taxon>Bacillati</taxon>
        <taxon>Actinomycetota</taxon>
        <taxon>Actinomycetes</taxon>
        <taxon>Micrococcales</taxon>
        <taxon>Cellulomonadaceae</taxon>
        <taxon>Actinotalea</taxon>
    </lineage>
</organism>
<dbReference type="PANTHER" id="PTHR43394">
    <property type="entry name" value="ATP-DEPENDENT PERMEASE MDL1, MITOCHONDRIAL"/>
    <property type="match status" value="1"/>
</dbReference>
<comment type="caution">
    <text evidence="14">The sequence shown here is derived from an EMBL/GenBank/DDBJ whole genome shotgun (WGS) entry which is preliminary data.</text>
</comment>
<evidence type="ECO:0000256" key="6">
    <source>
        <dbReference type="ARBA" id="ARBA00022741"/>
    </source>
</evidence>
<keyword evidence="7" id="KW-0067">ATP-binding</keyword>
<dbReference type="SMART" id="SM00382">
    <property type="entry name" value="AAA"/>
    <property type="match status" value="1"/>
</dbReference>
<feature type="domain" description="ABC transporter" evidence="13">
    <location>
        <begin position="425"/>
        <end position="667"/>
    </location>
</feature>
<dbReference type="FunFam" id="3.40.50.300:FF:000221">
    <property type="entry name" value="Multidrug ABC transporter ATP-binding protein"/>
    <property type="match status" value="1"/>
</dbReference>
<dbReference type="InterPro" id="IPR003593">
    <property type="entry name" value="AAA+_ATPase"/>
</dbReference>
<keyword evidence="8 12" id="KW-1133">Transmembrane helix</keyword>
<dbReference type="InterPro" id="IPR027417">
    <property type="entry name" value="P-loop_NTPase"/>
</dbReference>
<feature type="transmembrane region" description="Helical" evidence="12">
    <location>
        <begin position="205"/>
        <end position="231"/>
    </location>
</feature>
<keyword evidence="9 12" id="KW-0472">Membrane</keyword>
<dbReference type="Proteomes" id="UP000321484">
    <property type="component" value="Unassembled WGS sequence"/>
</dbReference>
<dbReference type="InterPro" id="IPR036640">
    <property type="entry name" value="ABC1_TM_sf"/>
</dbReference>
<dbReference type="SUPFAM" id="SSF52540">
    <property type="entry name" value="P-loop containing nucleoside triphosphate hydrolases"/>
    <property type="match status" value="1"/>
</dbReference>
<feature type="region of interest" description="Disordered" evidence="11">
    <location>
        <begin position="388"/>
        <end position="414"/>
    </location>
</feature>
<evidence type="ECO:0000256" key="3">
    <source>
        <dbReference type="ARBA" id="ARBA00022475"/>
    </source>
</evidence>
<evidence type="ECO:0000313" key="14">
    <source>
        <dbReference type="EMBL" id="GEN79585.1"/>
    </source>
</evidence>
<evidence type="ECO:0000256" key="2">
    <source>
        <dbReference type="ARBA" id="ARBA00022448"/>
    </source>
</evidence>
<dbReference type="Gene3D" id="1.20.1560.10">
    <property type="entry name" value="ABC transporter type 1, transmembrane domain"/>
    <property type="match status" value="1"/>
</dbReference>
<evidence type="ECO:0000256" key="10">
    <source>
        <dbReference type="ARBA" id="ARBA00023455"/>
    </source>
</evidence>
<gene>
    <name evidence="14" type="ORF">AFE02nite_13190</name>
</gene>
<dbReference type="GO" id="GO:0015421">
    <property type="term" value="F:ABC-type oligopeptide transporter activity"/>
    <property type="evidence" value="ECO:0007669"/>
    <property type="project" value="TreeGrafter"/>
</dbReference>
<evidence type="ECO:0000256" key="1">
    <source>
        <dbReference type="ARBA" id="ARBA00004429"/>
    </source>
</evidence>
<dbReference type="GO" id="GO:0016887">
    <property type="term" value="F:ATP hydrolysis activity"/>
    <property type="evidence" value="ECO:0007669"/>
    <property type="project" value="InterPro"/>
</dbReference>
<comment type="similarity">
    <text evidence="10">Belongs to the ABC transporter superfamily. Siderophore-Fe(3+) uptake transporter (SIUT) (TC 3.A.1.21) family.</text>
</comment>
<proteinExistence type="inferred from homology"/>
<keyword evidence="6" id="KW-0547">Nucleotide-binding</keyword>
<accession>A0A511YWM5</accession>
<keyword evidence="5 12" id="KW-0812">Transmembrane</keyword>
<keyword evidence="4" id="KW-0997">Cell inner membrane</keyword>
<name>A0A511YWM5_9CELL</name>
<dbReference type="GO" id="GO:0005524">
    <property type="term" value="F:ATP binding"/>
    <property type="evidence" value="ECO:0007669"/>
    <property type="project" value="UniProtKB-KW"/>
</dbReference>
<evidence type="ECO:0000256" key="7">
    <source>
        <dbReference type="ARBA" id="ARBA00022840"/>
    </source>
</evidence>
<feature type="transmembrane region" description="Helical" evidence="12">
    <location>
        <begin position="112"/>
        <end position="132"/>
    </location>
</feature>
<dbReference type="PANTHER" id="PTHR43394:SF1">
    <property type="entry name" value="ATP-BINDING CASSETTE SUB-FAMILY B MEMBER 10, MITOCHONDRIAL"/>
    <property type="match status" value="1"/>
</dbReference>
<dbReference type="InterPro" id="IPR039421">
    <property type="entry name" value="Type_1_exporter"/>
</dbReference>
<dbReference type="AlphaFoldDB" id="A0A511YWM5"/>
<evidence type="ECO:0000256" key="4">
    <source>
        <dbReference type="ARBA" id="ARBA00022519"/>
    </source>
</evidence>
<dbReference type="GO" id="GO:0005886">
    <property type="term" value="C:plasma membrane"/>
    <property type="evidence" value="ECO:0007669"/>
    <property type="project" value="UniProtKB-SubCell"/>
</dbReference>
<protein>
    <submittedName>
        <fullName evidence="14">Multidrug ABC transporter permease</fullName>
    </submittedName>
</protein>
<dbReference type="PROSITE" id="PS50893">
    <property type="entry name" value="ABC_TRANSPORTER_2"/>
    <property type="match status" value="1"/>
</dbReference>
<evidence type="ECO:0000256" key="12">
    <source>
        <dbReference type="SAM" id="Phobius"/>
    </source>
</evidence>
<keyword evidence="3" id="KW-1003">Cell membrane</keyword>
<evidence type="ECO:0000259" key="13">
    <source>
        <dbReference type="PROSITE" id="PS50893"/>
    </source>
</evidence>
<sequence length="698" mass="73519">MAGSVPNNPVTAPERPPYGPAVVRAPSTASSAALAVGLAARWRTWRDTAVRPRLLVFRLLPLAGRGLVLAVLVVNVALGVLPVAFLVATSAVVGQVPTAVTGGVGSVEWDRLVVTFLLATAAFVAQQALAPLQAALNVRMKRVVDGHVLDSVLGTTLGSVSIAPMEDAGVLDELQDVLRPYQRDFAPPGEACGASLALIARYVRLVALGVIVGALLHWWAGAAVVVATLVFRYGQRGGLRRYSQVWRELVPTIRRSTYLHETAVGPGAAKEGRVFGLSDWLAERYLANHTEMYARVARRRREVYLRPYVGYTALGLALAALVLVAAARAGASGELDLTRLALVLQAAMAALLLGEYYVECDVPTQYGMLAVAAKARLEERVAAAAAAAGPTAAPPARPADRAAVTQPTDEGARGGLAPAAPEAGIRFEGVHFTYPGSRTPVLDGLDLELPAGRSTAIVGVNGAGKTTLVKLLTRLYEPAAGRITVDGVDVAGVDADEWRRHIGVIFQDFVRFELSAADNIAVGAPHLADPDGVRAAAHRAGVLDVVEALPRGFDSPLARAYEGGADLSGGQWQRIAIARALYAVHAGARVLVLDEPTSALDVRAEVAFFDRFVELTAGVTSLLISHRFSSVRRADRIVVVDGGRVVELGSHDELMAADGHYARLFHLQAERFAAGLDAEGELLAAAPAEPAATGSEER</sequence>
<comment type="subcellular location">
    <subcellularLocation>
        <location evidence="1">Cell inner membrane</location>
        <topology evidence="1">Multi-pass membrane protein</topology>
    </subcellularLocation>
</comment>
<dbReference type="EMBL" id="BJYK01000002">
    <property type="protein sequence ID" value="GEN79585.1"/>
    <property type="molecule type" value="Genomic_DNA"/>
</dbReference>
<evidence type="ECO:0000256" key="9">
    <source>
        <dbReference type="ARBA" id="ARBA00023136"/>
    </source>
</evidence>
<dbReference type="InterPro" id="IPR003439">
    <property type="entry name" value="ABC_transporter-like_ATP-bd"/>
</dbReference>
<keyword evidence="15" id="KW-1185">Reference proteome</keyword>
<evidence type="ECO:0000313" key="15">
    <source>
        <dbReference type="Proteomes" id="UP000321484"/>
    </source>
</evidence>
<dbReference type="Pfam" id="PF00005">
    <property type="entry name" value="ABC_tran"/>
    <property type="match status" value="1"/>
</dbReference>